<feature type="compositionally biased region" description="Low complexity" evidence="1">
    <location>
        <begin position="69"/>
        <end position="86"/>
    </location>
</feature>
<sequence>MVLSHKFAPMIRYSLKCENGHSFESWFASAEAFEKVHGAGMVACMVCGATKVEKALMTPALRSARKMAPEAAAPEEPAAAAASPASHPLTEPQDAAEALFDAMRRKVEESSDYVGADFTAEARAMHAGLKPERSIHGEAKIEDAKALLEEGIPVTPLPIVPKRNRN</sequence>
<organism evidence="2 3">
    <name type="scientific">Rhodobacter maris</name>
    <dbReference type="NCBI Taxonomy" id="446682"/>
    <lineage>
        <taxon>Bacteria</taxon>
        <taxon>Pseudomonadati</taxon>
        <taxon>Pseudomonadota</taxon>
        <taxon>Alphaproteobacteria</taxon>
        <taxon>Rhodobacterales</taxon>
        <taxon>Rhodobacter group</taxon>
        <taxon>Rhodobacter</taxon>
    </lineage>
</organism>
<accession>A0A285T5A2</accession>
<evidence type="ECO:0008006" key="4">
    <source>
        <dbReference type="Google" id="ProtNLM"/>
    </source>
</evidence>
<dbReference type="PIRSF" id="PIRSF032131">
    <property type="entry name" value="UCP032131"/>
    <property type="match status" value="1"/>
</dbReference>
<dbReference type="Pfam" id="PF06676">
    <property type="entry name" value="DUF1178"/>
    <property type="match status" value="1"/>
</dbReference>
<feature type="region of interest" description="Disordered" evidence="1">
    <location>
        <begin position="66"/>
        <end position="93"/>
    </location>
</feature>
<protein>
    <recommendedName>
        <fullName evidence="4">DUF1178 family protein</fullName>
    </recommendedName>
</protein>
<keyword evidence="3" id="KW-1185">Reference proteome</keyword>
<name>A0A285T5A2_9RHOB</name>
<evidence type="ECO:0000313" key="3">
    <source>
        <dbReference type="Proteomes" id="UP000219111"/>
    </source>
</evidence>
<gene>
    <name evidence="2" type="ORF">SAMN05877831_11483</name>
</gene>
<dbReference type="EMBL" id="OBMT01000014">
    <property type="protein sequence ID" value="SOC16396.1"/>
    <property type="molecule type" value="Genomic_DNA"/>
</dbReference>
<reference evidence="3" key="1">
    <citation type="submission" date="2017-08" db="EMBL/GenBank/DDBJ databases">
        <authorList>
            <person name="Varghese N."/>
            <person name="Submissions S."/>
        </authorList>
    </citation>
    <scope>NUCLEOTIDE SEQUENCE [LARGE SCALE GENOMIC DNA]</scope>
    <source>
        <strain evidence="3">JA276</strain>
    </source>
</reference>
<evidence type="ECO:0000313" key="2">
    <source>
        <dbReference type="EMBL" id="SOC16396.1"/>
    </source>
</evidence>
<dbReference type="Proteomes" id="UP000219111">
    <property type="component" value="Unassembled WGS sequence"/>
</dbReference>
<evidence type="ECO:0000256" key="1">
    <source>
        <dbReference type="SAM" id="MobiDB-lite"/>
    </source>
</evidence>
<dbReference type="AlphaFoldDB" id="A0A285T5A2"/>
<dbReference type="InterPro" id="IPR009562">
    <property type="entry name" value="DUF1178"/>
</dbReference>
<proteinExistence type="predicted"/>